<name>A0A8H7S6N5_9FUNG</name>
<protein>
    <submittedName>
        <fullName evidence="1">Uncharacterized protein</fullName>
    </submittedName>
</protein>
<proteinExistence type="predicted"/>
<dbReference type="AlphaFoldDB" id="A0A8H7S6N5"/>
<organism evidence="1 2">
    <name type="scientific">Circinella minor</name>
    <dbReference type="NCBI Taxonomy" id="1195481"/>
    <lineage>
        <taxon>Eukaryota</taxon>
        <taxon>Fungi</taxon>
        <taxon>Fungi incertae sedis</taxon>
        <taxon>Mucoromycota</taxon>
        <taxon>Mucoromycotina</taxon>
        <taxon>Mucoromycetes</taxon>
        <taxon>Mucorales</taxon>
        <taxon>Lichtheimiaceae</taxon>
        <taxon>Circinella</taxon>
    </lineage>
</organism>
<sequence>LLLSKTNQVFADDIVIYEPAAYGLLYGDSPMDIRYRSMYNCQFLIASVIRKNGMASLGSTNVSLSNAETKEFVTDFPNATWTNTFEADLAVHDLWYIPPTLANGTYTLRVSGT</sequence>
<comment type="caution">
    <text evidence="1">The sequence shown here is derived from an EMBL/GenBank/DDBJ whole genome shotgun (WGS) entry which is preliminary data.</text>
</comment>
<evidence type="ECO:0000313" key="1">
    <source>
        <dbReference type="EMBL" id="KAG2223744.1"/>
    </source>
</evidence>
<evidence type="ECO:0000313" key="2">
    <source>
        <dbReference type="Proteomes" id="UP000646827"/>
    </source>
</evidence>
<dbReference type="Proteomes" id="UP000646827">
    <property type="component" value="Unassembled WGS sequence"/>
</dbReference>
<gene>
    <name evidence="1" type="ORF">INT45_003468</name>
</gene>
<reference evidence="1 2" key="1">
    <citation type="submission" date="2020-12" db="EMBL/GenBank/DDBJ databases">
        <title>Metabolic potential, ecology and presence of endohyphal bacteria is reflected in genomic diversity of Mucoromycotina.</title>
        <authorList>
            <person name="Muszewska A."/>
            <person name="Okrasinska A."/>
            <person name="Steczkiewicz K."/>
            <person name="Drgas O."/>
            <person name="Orlowska M."/>
            <person name="Perlinska-Lenart U."/>
            <person name="Aleksandrzak-Piekarczyk T."/>
            <person name="Szatraj K."/>
            <person name="Zielenkiewicz U."/>
            <person name="Pilsyk S."/>
            <person name="Malc E."/>
            <person name="Mieczkowski P."/>
            <person name="Kruszewska J.S."/>
            <person name="Biernat P."/>
            <person name="Pawlowska J."/>
        </authorList>
    </citation>
    <scope>NUCLEOTIDE SEQUENCE [LARGE SCALE GENOMIC DNA]</scope>
    <source>
        <strain evidence="1 2">CBS 142.35</strain>
    </source>
</reference>
<accession>A0A8H7S6N5</accession>
<feature type="non-terminal residue" evidence="1">
    <location>
        <position position="1"/>
    </location>
</feature>
<keyword evidence="2" id="KW-1185">Reference proteome</keyword>
<dbReference type="EMBL" id="JAEPRB010000055">
    <property type="protein sequence ID" value="KAG2223744.1"/>
    <property type="molecule type" value="Genomic_DNA"/>
</dbReference>
<dbReference type="OrthoDB" id="2277867at2759"/>